<dbReference type="PROSITE" id="PS50005">
    <property type="entry name" value="TPR"/>
    <property type="match status" value="4"/>
</dbReference>
<dbReference type="SMART" id="SM00028">
    <property type="entry name" value="TPR"/>
    <property type="match status" value="6"/>
</dbReference>
<proteinExistence type="predicted"/>
<sequence>MSKLLEVFGRAITVNTADLVWHWLNAMKAKEADEEYPVIDELDEIIELLGNMDLDNAEEKLKFYLFENPDCTRGRMAAAAICLHRSDTDEAIEQLQTVYMQQPSNTMALYALGFCYEKNGKEAEAIEFYQDCLKFKSHLQLPRQRMGAIYFKNGRLEKTMNEYELLTTEHPEDISSLIALGYLYAEDRQFEKAIDTFNMAIVSHPDNFHDDSQDDDIAELVEAGQFDKALENIQMLIKQVGEMPDLIVKLADILSRAGRASEAIVHYEKALRTQPNYLEATIKLGTHYLRMQRRALAAEQFNRAVEINDEIVDAYMGLAIAQALGGSQEEAYGTLSLASAIQQNSTLLFSETATLHLQATISDKTQGKDIPENSAEMIADVIRAHQKRIQESPSSADVHYKYGILMMVAKNMPEAIASFENALKANP</sequence>
<dbReference type="InterPro" id="IPR052346">
    <property type="entry name" value="O-mannosyl-transferase_TMTC"/>
</dbReference>
<dbReference type="InterPro" id="IPR019734">
    <property type="entry name" value="TPR_rpt"/>
</dbReference>
<dbReference type="AlphaFoldDB" id="A0A0F9B1Z1"/>
<dbReference type="Gene3D" id="1.25.40.10">
    <property type="entry name" value="Tetratricopeptide repeat domain"/>
    <property type="match status" value="3"/>
</dbReference>
<evidence type="ECO:0000313" key="3">
    <source>
        <dbReference type="EMBL" id="KKL15954.1"/>
    </source>
</evidence>
<dbReference type="Pfam" id="PF13174">
    <property type="entry name" value="TPR_6"/>
    <property type="match status" value="1"/>
</dbReference>
<dbReference type="PANTHER" id="PTHR44227:SF3">
    <property type="entry name" value="PROTEIN O-MANNOSYL-TRANSFERASE TMTC4"/>
    <property type="match status" value="1"/>
</dbReference>
<dbReference type="Pfam" id="PF13432">
    <property type="entry name" value="TPR_16"/>
    <property type="match status" value="3"/>
</dbReference>
<dbReference type="PANTHER" id="PTHR44227">
    <property type="match status" value="1"/>
</dbReference>
<keyword evidence="1" id="KW-0677">Repeat</keyword>
<keyword evidence="2" id="KW-0802">TPR repeat</keyword>
<evidence type="ECO:0000256" key="2">
    <source>
        <dbReference type="ARBA" id="ARBA00022803"/>
    </source>
</evidence>
<evidence type="ECO:0000256" key="1">
    <source>
        <dbReference type="ARBA" id="ARBA00022737"/>
    </source>
</evidence>
<gene>
    <name evidence="3" type="ORF">LCGC14_2500430</name>
</gene>
<accession>A0A0F9B1Z1</accession>
<dbReference type="InterPro" id="IPR011990">
    <property type="entry name" value="TPR-like_helical_dom_sf"/>
</dbReference>
<feature type="non-terminal residue" evidence="3">
    <location>
        <position position="427"/>
    </location>
</feature>
<protein>
    <submittedName>
        <fullName evidence="3">Uncharacterized protein</fullName>
    </submittedName>
</protein>
<dbReference type="PROSITE" id="PS50293">
    <property type="entry name" value="TPR_REGION"/>
    <property type="match status" value="1"/>
</dbReference>
<name>A0A0F9B1Z1_9ZZZZ</name>
<dbReference type="SUPFAM" id="SSF48452">
    <property type="entry name" value="TPR-like"/>
    <property type="match status" value="2"/>
</dbReference>
<comment type="caution">
    <text evidence="3">The sequence shown here is derived from an EMBL/GenBank/DDBJ whole genome shotgun (WGS) entry which is preliminary data.</text>
</comment>
<organism evidence="3">
    <name type="scientific">marine sediment metagenome</name>
    <dbReference type="NCBI Taxonomy" id="412755"/>
    <lineage>
        <taxon>unclassified sequences</taxon>
        <taxon>metagenomes</taxon>
        <taxon>ecological metagenomes</taxon>
    </lineage>
</organism>
<dbReference type="EMBL" id="LAZR01039859">
    <property type="protein sequence ID" value="KKL15954.1"/>
    <property type="molecule type" value="Genomic_DNA"/>
</dbReference>
<reference evidence="3" key="1">
    <citation type="journal article" date="2015" name="Nature">
        <title>Complex archaea that bridge the gap between prokaryotes and eukaryotes.</title>
        <authorList>
            <person name="Spang A."/>
            <person name="Saw J.H."/>
            <person name="Jorgensen S.L."/>
            <person name="Zaremba-Niedzwiedzka K."/>
            <person name="Martijn J."/>
            <person name="Lind A.E."/>
            <person name="van Eijk R."/>
            <person name="Schleper C."/>
            <person name="Guy L."/>
            <person name="Ettema T.J."/>
        </authorList>
    </citation>
    <scope>NUCLEOTIDE SEQUENCE</scope>
</reference>